<dbReference type="InterPro" id="IPR001736">
    <property type="entry name" value="PLipase_D/transphosphatidylase"/>
</dbReference>
<dbReference type="PROSITE" id="PS50035">
    <property type="entry name" value="PLD"/>
    <property type="match status" value="1"/>
</dbReference>
<name>A0A5P8W868_9NOSO</name>
<accession>A0A5P8W868</accession>
<evidence type="ECO:0000313" key="3">
    <source>
        <dbReference type="Proteomes" id="UP000326678"/>
    </source>
</evidence>
<feature type="domain" description="PLD phosphodiesterase" evidence="1">
    <location>
        <begin position="199"/>
        <end position="226"/>
    </location>
</feature>
<keyword evidence="3" id="KW-1185">Reference proteome</keyword>
<proteinExistence type="predicted"/>
<sequence>MVFLQLSRPTLLKLATALENGRLSPPFLVSAIINYVPATLSQTVIDELNHLTSEGVKCSYIAYTLRLLATERSASQQIRDRIELVWTGPEVTGSQSRDTSVVVRELFSNAKKSVLISTFAIDRGEKARKLFQVLAERMDANPELYVQMFLNIQRPHNSEVAESILLREFAHTFRRDIWVGNRLPEVFYDSRSLAVNVKQKSSLHAKSIIVDEESVLITSANFTEAAHERNIEAGVLLTDSATAQALRLQFDTLVSHKILLPIPGI</sequence>
<reference evidence="2 3" key="1">
    <citation type="submission" date="2019-10" db="EMBL/GenBank/DDBJ databases">
        <title>Genomic and transcriptomic insights into the perfect genentic adaptation of a filamentous nitrogen-fixing cyanobacterium to rice fields.</title>
        <authorList>
            <person name="Chen Z."/>
        </authorList>
    </citation>
    <scope>NUCLEOTIDE SEQUENCE [LARGE SCALE GENOMIC DNA]</scope>
    <source>
        <strain evidence="2">CCNUC1</strain>
    </source>
</reference>
<evidence type="ECO:0000313" key="2">
    <source>
        <dbReference type="EMBL" id="QFS48955.1"/>
    </source>
</evidence>
<dbReference type="PANTHER" id="PTHR21248">
    <property type="entry name" value="CARDIOLIPIN SYNTHASE"/>
    <property type="match status" value="1"/>
</dbReference>
<dbReference type="EMBL" id="CP045226">
    <property type="protein sequence ID" value="QFS48955.1"/>
    <property type="molecule type" value="Genomic_DNA"/>
</dbReference>
<dbReference type="PANTHER" id="PTHR21248:SF22">
    <property type="entry name" value="PHOSPHOLIPASE D"/>
    <property type="match status" value="1"/>
</dbReference>
<dbReference type="NCBIfam" id="NF038319">
    <property type="entry name" value="DISARM_DrmC_I"/>
    <property type="match status" value="1"/>
</dbReference>
<dbReference type="AlphaFoldDB" id="A0A5P8W868"/>
<dbReference type="GO" id="GO:0030572">
    <property type="term" value="F:phosphatidyltransferase activity"/>
    <property type="evidence" value="ECO:0007669"/>
    <property type="project" value="UniProtKB-ARBA"/>
</dbReference>
<dbReference type="Pfam" id="PF13091">
    <property type="entry name" value="PLDc_2"/>
    <property type="match status" value="1"/>
</dbReference>
<evidence type="ECO:0000259" key="1">
    <source>
        <dbReference type="PROSITE" id="PS50035"/>
    </source>
</evidence>
<dbReference type="RefSeq" id="WP_152590401.1">
    <property type="nucleotide sequence ID" value="NZ_CP045226.1"/>
</dbReference>
<dbReference type="Gene3D" id="3.30.870.10">
    <property type="entry name" value="Endonuclease Chain A"/>
    <property type="match status" value="1"/>
</dbReference>
<organism evidence="2 3">
    <name type="scientific">Nostoc sphaeroides CCNUC1</name>
    <dbReference type="NCBI Taxonomy" id="2653204"/>
    <lineage>
        <taxon>Bacteria</taxon>
        <taxon>Bacillati</taxon>
        <taxon>Cyanobacteriota</taxon>
        <taxon>Cyanophyceae</taxon>
        <taxon>Nostocales</taxon>
        <taxon>Nostocaceae</taxon>
        <taxon>Nostoc</taxon>
    </lineage>
</organism>
<dbReference type="InterPro" id="IPR025202">
    <property type="entry name" value="PLD-like_dom"/>
</dbReference>
<dbReference type="SMART" id="SM00155">
    <property type="entry name" value="PLDc"/>
    <property type="match status" value="1"/>
</dbReference>
<dbReference type="GO" id="GO:0032049">
    <property type="term" value="P:cardiolipin biosynthetic process"/>
    <property type="evidence" value="ECO:0007669"/>
    <property type="project" value="UniProtKB-ARBA"/>
</dbReference>
<dbReference type="SUPFAM" id="SSF56024">
    <property type="entry name" value="Phospholipase D/nuclease"/>
    <property type="match status" value="1"/>
</dbReference>
<dbReference type="Proteomes" id="UP000326678">
    <property type="component" value="Chromosome Gxm1"/>
</dbReference>
<gene>
    <name evidence="2" type="ORF">GXM_06449</name>
</gene>
<protein>
    <recommendedName>
        <fullName evidence="1">PLD phosphodiesterase domain-containing protein</fullName>
    </recommendedName>
</protein>
<dbReference type="InterPro" id="IPR047955">
    <property type="entry name" value="DrmC-like"/>
</dbReference>
<dbReference type="KEGG" id="nsh:GXM_06449"/>